<dbReference type="EMBL" id="KV745007">
    <property type="protein sequence ID" value="OCK79403.1"/>
    <property type="molecule type" value="Genomic_DNA"/>
</dbReference>
<organism evidence="3 4">
    <name type="scientific">Lepidopterella palustris CBS 459.81</name>
    <dbReference type="NCBI Taxonomy" id="1314670"/>
    <lineage>
        <taxon>Eukaryota</taxon>
        <taxon>Fungi</taxon>
        <taxon>Dikarya</taxon>
        <taxon>Ascomycota</taxon>
        <taxon>Pezizomycotina</taxon>
        <taxon>Dothideomycetes</taxon>
        <taxon>Pleosporomycetidae</taxon>
        <taxon>Mytilinidiales</taxon>
        <taxon>Argynnaceae</taxon>
        <taxon>Lepidopterella</taxon>
    </lineage>
</organism>
<protein>
    <submittedName>
        <fullName evidence="3">Uncharacterized protein</fullName>
    </submittedName>
</protein>
<reference evidence="3 4" key="1">
    <citation type="journal article" date="2016" name="Nat. Commun.">
        <title>Ectomycorrhizal ecology is imprinted in the genome of the dominant symbiotic fungus Cenococcum geophilum.</title>
        <authorList>
            <consortium name="DOE Joint Genome Institute"/>
            <person name="Peter M."/>
            <person name="Kohler A."/>
            <person name="Ohm R.A."/>
            <person name="Kuo A."/>
            <person name="Krutzmann J."/>
            <person name="Morin E."/>
            <person name="Arend M."/>
            <person name="Barry K.W."/>
            <person name="Binder M."/>
            <person name="Choi C."/>
            <person name="Clum A."/>
            <person name="Copeland A."/>
            <person name="Grisel N."/>
            <person name="Haridas S."/>
            <person name="Kipfer T."/>
            <person name="LaButti K."/>
            <person name="Lindquist E."/>
            <person name="Lipzen A."/>
            <person name="Maire R."/>
            <person name="Meier B."/>
            <person name="Mihaltcheva S."/>
            <person name="Molinier V."/>
            <person name="Murat C."/>
            <person name="Poggeler S."/>
            <person name="Quandt C.A."/>
            <person name="Sperisen C."/>
            <person name="Tritt A."/>
            <person name="Tisserant E."/>
            <person name="Crous P.W."/>
            <person name="Henrissat B."/>
            <person name="Nehls U."/>
            <person name="Egli S."/>
            <person name="Spatafora J.W."/>
            <person name="Grigoriev I.V."/>
            <person name="Martin F.M."/>
        </authorList>
    </citation>
    <scope>NUCLEOTIDE SEQUENCE [LARGE SCALE GENOMIC DNA]</scope>
    <source>
        <strain evidence="3 4">CBS 459.81</strain>
    </source>
</reference>
<feature type="region of interest" description="Disordered" evidence="2">
    <location>
        <begin position="202"/>
        <end position="254"/>
    </location>
</feature>
<keyword evidence="1" id="KW-0175">Coiled coil</keyword>
<evidence type="ECO:0000313" key="3">
    <source>
        <dbReference type="EMBL" id="OCK79403.1"/>
    </source>
</evidence>
<dbReference type="Proteomes" id="UP000250266">
    <property type="component" value="Unassembled WGS sequence"/>
</dbReference>
<feature type="compositionally biased region" description="Acidic residues" evidence="2">
    <location>
        <begin position="242"/>
        <end position="252"/>
    </location>
</feature>
<feature type="compositionally biased region" description="Pro residues" evidence="2">
    <location>
        <begin position="1"/>
        <end position="11"/>
    </location>
</feature>
<evidence type="ECO:0000256" key="2">
    <source>
        <dbReference type="SAM" id="MobiDB-lite"/>
    </source>
</evidence>
<sequence length="431" mass="48965">MSSSPPPPSQQPPVLRTNPYQTTKAHTESPSSPLSTNMGTHSSSSTDTSLSSINTSIFSIAHKPTLNDVFALSQIILPEPIGWNFENIQAWESLSEQWIFVPWKHVNIVTSFFLQPPKKDKINIINKGVPQHPLRGCKLAMDNDYVQEINFGDGIIADGNGSIIGCYKIRTEDEIAEVEKQIERIERAIEEGLRLAQVTEEGIKENGDEETIEGEGDEGSDSEERNLTKHNEMQKDIVESNNIEDDNTDMNDIDIPQTEVGYIDEEDIEEVDMEEQDVLDKNIKEKAKLYQPENNAIEDYVCNDEEHSEDFCLIKYQDALDKDKMTENMRHLKEDLSDLLEDLVIFKAEREAHRPRRIALHEPAAFQAVGREVRDLRMAYNGHIVGGDVAIRTITEAEKKAYGKSYGDLDYEFCEMIYPRNEKLPPVFLCC</sequence>
<gene>
    <name evidence="3" type="ORF">K432DRAFT_393913</name>
</gene>
<feature type="region of interest" description="Disordered" evidence="2">
    <location>
        <begin position="1"/>
        <end position="47"/>
    </location>
</feature>
<evidence type="ECO:0000313" key="4">
    <source>
        <dbReference type="Proteomes" id="UP000250266"/>
    </source>
</evidence>
<keyword evidence="4" id="KW-1185">Reference proteome</keyword>
<feature type="compositionally biased region" description="Basic and acidic residues" evidence="2">
    <location>
        <begin position="222"/>
        <end position="238"/>
    </location>
</feature>
<feature type="coiled-coil region" evidence="1">
    <location>
        <begin position="168"/>
        <end position="195"/>
    </location>
</feature>
<feature type="compositionally biased region" description="Acidic residues" evidence="2">
    <location>
        <begin position="207"/>
        <end position="221"/>
    </location>
</feature>
<accession>A0A8E2E8V6</accession>
<feature type="compositionally biased region" description="Polar residues" evidence="2">
    <location>
        <begin position="18"/>
        <end position="39"/>
    </location>
</feature>
<name>A0A8E2E8V6_9PEZI</name>
<feature type="coiled-coil region" evidence="1">
    <location>
        <begin position="322"/>
        <end position="349"/>
    </location>
</feature>
<evidence type="ECO:0000256" key="1">
    <source>
        <dbReference type="SAM" id="Coils"/>
    </source>
</evidence>
<dbReference type="AlphaFoldDB" id="A0A8E2E8V6"/>
<proteinExistence type="predicted"/>